<organism evidence="2 3">
    <name type="scientific">Cinnamomum micranthum f. kanehirae</name>
    <dbReference type="NCBI Taxonomy" id="337451"/>
    <lineage>
        <taxon>Eukaryota</taxon>
        <taxon>Viridiplantae</taxon>
        <taxon>Streptophyta</taxon>
        <taxon>Embryophyta</taxon>
        <taxon>Tracheophyta</taxon>
        <taxon>Spermatophyta</taxon>
        <taxon>Magnoliopsida</taxon>
        <taxon>Magnoliidae</taxon>
        <taxon>Laurales</taxon>
        <taxon>Lauraceae</taxon>
        <taxon>Cinnamomum</taxon>
    </lineage>
</organism>
<accession>A0A3S3R2J0</accession>
<dbReference type="Proteomes" id="UP000283530">
    <property type="component" value="Unassembled WGS sequence"/>
</dbReference>
<dbReference type="STRING" id="337451.A0A3S3R2J0"/>
<dbReference type="InterPro" id="IPR012337">
    <property type="entry name" value="RNaseH-like_sf"/>
</dbReference>
<gene>
    <name evidence="2" type="ORF">CKAN_02266900</name>
</gene>
<evidence type="ECO:0000313" key="3">
    <source>
        <dbReference type="Proteomes" id="UP000283530"/>
    </source>
</evidence>
<evidence type="ECO:0000313" key="2">
    <source>
        <dbReference type="EMBL" id="RWR93420.1"/>
    </source>
</evidence>
<dbReference type="InterPro" id="IPR007021">
    <property type="entry name" value="DUF659"/>
</dbReference>
<keyword evidence="3" id="KW-1185">Reference proteome</keyword>
<dbReference type="Pfam" id="PF04937">
    <property type="entry name" value="DUF659"/>
    <property type="match status" value="1"/>
</dbReference>
<name>A0A3S3R2J0_9MAGN</name>
<feature type="domain" description="DUF659" evidence="1">
    <location>
        <begin position="2"/>
        <end position="126"/>
    </location>
</feature>
<protein>
    <recommendedName>
        <fullName evidence="1">DUF659 domain-containing protein</fullName>
    </recommendedName>
</protein>
<dbReference type="SUPFAM" id="SSF53098">
    <property type="entry name" value="Ribonuclease H-like"/>
    <property type="match status" value="1"/>
</dbReference>
<dbReference type="AlphaFoldDB" id="A0A3S3R2J0"/>
<dbReference type="PANTHER" id="PTHR32166:SF74">
    <property type="entry name" value="OS05G0256350 PROTEIN"/>
    <property type="match status" value="1"/>
</dbReference>
<dbReference type="PANTHER" id="PTHR32166">
    <property type="entry name" value="OSJNBA0013A04.12 PROTEIN"/>
    <property type="match status" value="1"/>
</dbReference>
<comment type="caution">
    <text evidence="2">The sequence shown here is derived from an EMBL/GenBank/DDBJ whole genome shotgun (WGS) entry which is preliminary data.</text>
</comment>
<sequence length="195" mass="22634">MKGHRDDWVKYGCSIMMDGWTDKKGRTLFNFLVNCPKGTMFVESIDASSYSKDAEKMFQLIEKFVERIGEANVIVTDSAAANVLAGKFLEAKFAYLYWTPCAAHCLDLMLEDIFKIPSLKRTFERAIVVHGFIYNCPTLLNMMRRFTQMKELIKPAKTRFATAFLTLARIHQQKNNLRKMFTSEEWTTSKWAKEQ</sequence>
<dbReference type="EMBL" id="QPKB01000010">
    <property type="protein sequence ID" value="RWR93420.1"/>
    <property type="molecule type" value="Genomic_DNA"/>
</dbReference>
<dbReference type="OrthoDB" id="2013475at2759"/>
<reference evidence="2 3" key="1">
    <citation type="journal article" date="2019" name="Nat. Plants">
        <title>Stout camphor tree genome fills gaps in understanding of flowering plant genome evolution.</title>
        <authorList>
            <person name="Chaw S.M."/>
            <person name="Liu Y.C."/>
            <person name="Wu Y.W."/>
            <person name="Wang H.Y."/>
            <person name="Lin C.I."/>
            <person name="Wu C.S."/>
            <person name="Ke H.M."/>
            <person name="Chang L.Y."/>
            <person name="Hsu C.Y."/>
            <person name="Yang H.T."/>
            <person name="Sudianto E."/>
            <person name="Hsu M.H."/>
            <person name="Wu K.P."/>
            <person name="Wang L.N."/>
            <person name="Leebens-Mack J.H."/>
            <person name="Tsai I.J."/>
        </authorList>
    </citation>
    <scope>NUCLEOTIDE SEQUENCE [LARGE SCALE GENOMIC DNA]</scope>
    <source>
        <strain evidence="3">cv. Chaw 1501</strain>
        <tissue evidence="2">Young leaves</tissue>
    </source>
</reference>
<evidence type="ECO:0000259" key="1">
    <source>
        <dbReference type="Pfam" id="PF04937"/>
    </source>
</evidence>
<proteinExistence type="predicted"/>